<sequence length="63" mass="6757">MTAFGFDITGRSATIHAVSEVKNDDDKTQTIQYEVTIVDAAGKPVKTFTGDKITLPPGGERLC</sequence>
<evidence type="ECO:0000313" key="1">
    <source>
        <dbReference type="EMBL" id="THU38011.1"/>
    </source>
</evidence>
<name>A0A4S8HSN4_9BACT</name>
<dbReference type="AlphaFoldDB" id="A0A4S8HSN4"/>
<reference evidence="1 2" key="1">
    <citation type="submission" date="2019-04" db="EMBL/GenBank/DDBJ databases">
        <title>Niastella caeni sp. nov., isolated from activated sludge.</title>
        <authorList>
            <person name="Sheng M."/>
        </authorList>
    </citation>
    <scope>NUCLEOTIDE SEQUENCE [LARGE SCALE GENOMIC DNA]</scope>
    <source>
        <strain evidence="1 2">HX-2-15</strain>
    </source>
</reference>
<protein>
    <submittedName>
        <fullName evidence="1">Uncharacterized protein</fullName>
    </submittedName>
</protein>
<gene>
    <name evidence="1" type="ORF">FAM09_15100</name>
</gene>
<accession>A0A4S8HSN4</accession>
<dbReference type="Gene3D" id="2.60.40.10">
    <property type="entry name" value="Immunoglobulins"/>
    <property type="match status" value="1"/>
</dbReference>
<dbReference type="EMBL" id="STFF01000004">
    <property type="protein sequence ID" value="THU38011.1"/>
    <property type="molecule type" value="Genomic_DNA"/>
</dbReference>
<organism evidence="1 2">
    <name type="scientific">Niastella caeni</name>
    <dbReference type="NCBI Taxonomy" id="2569763"/>
    <lineage>
        <taxon>Bacteria</taxon>
        <taxon>Pseudomonadati</taxon>
        <taxon>Bacteroidota</taxon>
        <taxon>Chitinophagia</taxon>
        <taxon>Chitinophagales</taxon>
        <taxon>Chitinophagaceae</taxon>
        <taxon>Niastella</taxon>
    </lineage>
</organism>
<dbReference type="OrthoDB" id="9801077at2"/>
<dbReference type="Proteomes" id="UP000306918">
    <property type="component" value="Unassembled WGS sequence"/>
</dbReference>
<proteinExistence type="predicted"/>
<evidence type="ECO:0000313" key="2">
    <source>
        <dbReference type="Proteomes" id="UP000306918"/>
    </source>
</evidence>
<keyword evidence="2" id="KW-1185">Reference proteome</keyword>
<dbReference type="RefSeq" id="WP_136577967.1">
    <property type="nucleotide sequence ID" value="NZ_STFF01000004.1"/>
</dbReference>
<dbReference type="InterPro" id="IPR013783">
    <property type="entry name" value="Ig-like_fold"/>
</dbReference>
<comment type="caution">
    <text evidence="1">The sequence shown here is derived from an EMBL/GenBank/DDBJ whole genome shotgun (WGS) entry which is preliminary data.</text>
</comment>